<dbReference type="AlphaFoldDB" id="A0A1M5R2M8"/>
<dbReference type="EMBL" id="FQXN01000001">
    <property type="protein sequence ID" value="SHH20249.1"/>
    <property type="molecule type" value="Genomic_DNA"/>
</dbReference>
<comment type="subunit">
    <text evidence="2">Monomer. Binds 30S ribosomal subunits, but not 50S ribosomal subunits or 70S ribosomes.</text>
</comment>
<dbReference type="HAMAP" id="MF_00003">
    <property type="entry name" value="RbfA"/>
    <property type="match status" value="1"/>
</dbReference>
<dbReference type="GO" id="GO:0030490">
    <property type="term" value="P:maturation of SSU-rRNA"/>
    <property type="evidence" value="ECO:0007669"/>
    <property type="project" value="UniProtKB-UniRule"/>
</dbReference>
<keyword evidence="4" id="KW-1185">Reference proteome</keyword>
<gene>
    <name evidence="2" type="primary">rbfA</name>
    <name evidence="3" type="ORF">SAMN02745199_0286</name>
</gene>
<dbReference type="InterPro" id="IPR000238">
    <property type="entry name" value="RbfA"/>
</dbReference>
<dbReference type="NCBIfam" id="TIGR00082">
    <property type="entry name" value="rbfA"/>
    <property type="match status" value="1"/>
</dbReference>
<dbReference type="GO" id="GO:0043024">
    <property type="term" value="F:ribosomal small subunit binding"/>
    <property type="evidence" value="ECO:0007669"/>
    <property type="project" value="TreeGrafter"/>
</dbReference>
<sequence>MRPEYRNKKIEAHIRNLIAEALQKIKEPDFDEIKDFIIVSRVEISKDKRYADVYISYIGNDEMRKKAVDMMKEYKGYFRTYVAKNTRLYVAPELRFIEDKGIEASVKINKLLDEISQNEKNKSDNEK</sequence>
<evidence type="ECO:0000256" key="2">
    <source>
        <dbReference type="HAMAP-Rule" id="MF_00003"/>
    </source>
</evidence>
<comment type="subcellular location">
    <subcellularLocation>
        <location evidence="2">Cytoplasm</location>
    </subcellularLocation>
</comment>
<dbReference type="PANTHER" id="PTHR33515">
    <property type="entry name" value="RIBOSOME-BINDING FACTOR A, CHLOROPLASTIC-RELATED"/>
    <property type="match status" value="1"/>
</dbReference>
<dbReference type="RefSeq" id="WP_073071336.1">
    <property type="nucleotide sequence ID" value="NZ_FQXN01000001.1"/>
</dbReference>
<reference evidence="4" key="1">
    <citation type="submission" date="2016-11" db="EMBL/GenBank/DDBJ databases">
        <authorList>
            <person name="Varghese N."/>
            <person name="Submissions S."/>
        </authorList>
    </citation>
    <scope>NUCLEOTIDE SEQUENCE [LARGE SCALE GENOMIC DNA]</scope>
    <source>
        <strain evidence="4">DSM 15807</strain>
    </source>
</reference>
<evidence type="ECO:0000256" key="1">
    <source>
        <dbReference type="ARBA" id="ARBA00022517"/>
    </source>
</evidence>
<dbReference type="STRING" id="1123380.SAMN02745199_0286"/>
<keyword evidence="1 2" id="KW-0690">Ribosome biogenesis</keyword>
<dbReference type="OrthoDB" id="46605at2"/>
<evidence type="ECO:0000313" key="3">
    <source>
        <dbReference type="EMBL" id="SHH20249.1"/>
    </source>
</evidence>
<protein>
    <recommendedName>
        <fullName evidence="2">Ribosome-binding factor A</fullName>
    </recommendedName>
</protein>
<accession>A0A1M5R2M8</accession>
<dbReference type="Pfam" id="PF02033">
    <property type="entry name" value="RBFA"/>
    <property type="match status" value="1"/>
</dbReference>
<name>A0A1M5R2M8_9BACT</name>
<dbReference type="GO" id="GO:0005829">
    <property type="term" value="C:cytosol"/>
    <property type="evidence" value="ECO:0007669"/>
    <property type="project" value="TreeGrafter"/>
</dbReference>
<dbReference type="PANTHER" id="PTHR33515:SF1">
    <property type="entry name" value="RIBOSOME-BINDING FACTOR A, CHLOROPLASTIC-RELATED"/>
    <property type="match status" value="1"/>
</dbReference>
<dbReference type="PROSITE" id="PS01319">
    <property type="entry name" value="RBFA"/>
    <property type="match status" value="1"/>
</dbReference>
<comment type="similarity">
    <text evidence="2">Belongs to the RbfA family.</text>
</comment>
<organism evidence="3 4">
    <name type="scientific">Thermosipho atlanticus DSM 15807</name>
    <dbReference type="NCBI Taxonomy" id="1123380"/>
    <lineage>
        <taxon>Bacteria</taxon>
        <taxon>Thermotogati</taxon>
        <taxon>Thermotogota</taxon>
        <taxon>Thermotogae</taxon>
        <taxon>Thermotogales</taxon>
        <taxon>Fervidobacteriaceae</taxon>
        <taxon>Thermosipho</taxon>
    </lineage>
</organism>
<dbReference type="InterPro" id="IPR015946">
    <property type="entry name" value="KH_dom-like_a/b"/>
</dbReference>
<evidence type="ECO:0000313" key="4">
    <source>
        <dbReference type="Proteomes" id="UP000242592"/>
    </source>
</evidence>
<dbReference type="SUPFAM" id="SSF89919">
    <property type="entry name" value="Ribosome-binding factor A, RbfA"/>
    <property type="match status" value="1"/>
</dbReference>
<comment type="function">
    <text evidence="2">One of several proteins that assist in the late maturation steps of the functional core of the 30S ribosomal subunit. Associates with free 30S ribosomal subunits (but not with 30S subunits that are part of 70S ribosomes or polysomes). Required for efficient processing of 16S rRNA. May interact with the 5'-terminal helix region of 16S rRNA.</text>
</comment>
<dbReference type="InterPro" id="IPR020053">
    <property type="entry name" value="Ribosome-bd_factorA_CS"/>
</dbReference>
<keyword evidence="2" id="KW-0963">Cytoplasm</keyword>
<dbReference type="Proteomes" id="UP000242592">
    <property type="component" value="Unassembled WGS sequence"/>
</dbReference>
<proteinExistence type="inferred from homology"/>
<dbReference type="Gene3D" id="3.30.300.20">
    <property type="match status" value="1"/>
</dbReference>
<dbReference type="InterPro" id="IPR023799">
    <property type="entry name" value="RbfA_dom_sf"/>
</dbReference>